<dbReference type="AlphaFoldDB" id="A0A2H0V426"/>
<name>A0A2H0V426_9BACT</name>
<protein>
    <submittedName>
        <fullName evidence="1">Uncharacterized protein</fullName>
    </submittedName>
</protein>
<gene>
    <name evidence="1" type="ORF">COT97_04650</name>
</gene>
<organism evidence="1 2">
    <name type="scientific">Candidatus Falkowbacteria bacterium CG10_big_fil_rev_8_21_14_0_10_39_11</name>
    <dbReference type="NCBI Taxonomy" id="1974565"/>
    <lineage>
        <taxon>Bacteria</taxon>
        <taxon>Candidatus Falkowiibacteriota</taxon>
    </lineage>
</organism>
<dbReference type="EMBL" id="PFAP01000035">
    <property type="protein sequence ID" value="PIR93815.1"/>
    <property type="molecule type" value="Genomic_DNA"/>
</dbReference>
<evidence type="ECO:0000313" key="1">
    <source>
        <dbReference type="EMBL" id="PIR93815.1"/>
    </source>
</evidence>
<sequence>MSGTGVTCYVYRIEYHGKRLFQARCSMFVDFTAQNAMALGKGVKEEVRQALISPIYVVSRPENDHVIEYVPGIAPFRCWRLEEDEVDEFWVGFNSQD</sequence>
<evidence type="ECO:0000313" key="2">
    <source>
        <dbReference type="Proteomes" id="UP000229901"/>
    </source>
</evidence>
<reference evidence="2" key="1">
    <citation type="submission" date="2017-09" db="EMBL/GenBank/DDBJ databases">
        <title>Depth-based differentiation of microbial function through sediment-hosted aquifers and enrichment of novel symbionts in the deep terrestrial subsurface.</title>
        <authorList>
            <person name="Probst A.J."/>
            <person name="Ladd B."/>
            <person name="Jarett J.K."/>
            <person name="Geller-Mcgrath D.E."/>
            <person name="Sieber C.M.K."/>
            <person name="Emerson J.B."/>
            <person name="Anantharaman K."/>
            <person name="Thomas B.C."/>
            <person name="Malmstrom R."/>
            <person name="Stieglmeier M."/>
            <person name="Klingl A."/>
            <person name="Woyke T."/>
            <person name="Ryan C.M."/>
            <person name="Banfield J.F."/>
        </authorList>
    </citation>
    <scope>NUCLEOTIDE SEQUENCE [LARGE SCALE GENOMIC DNA]</scope>
</reference>
<dbReference type="Proteomes" id="UP000229901">
    <property type="component" value="Unassembled WGS sequence"/>
</dbReference>
<comment type="caution">
    <text evidence="1">The sequence shown here is derived from an EMBL/GenBank/DDBJ whole genome shotgun (WGS) entry which is preliminary data.</text>
</comment>
<proteinExistence type="predicted"/>
<accession>A0A2H0V426</accession>